<dbReference type="EMBL" id="JAUBYV010000002">
    <property type="protein sequence ID" value="KAK2628443.1"/>
    <property type="molecule type" value="Genomic_DNA"/>
</dbReference>
<organism evidence="9 10">
    <name type="scientific">Diplocarpon rosae</name>
    <dbReference type="NCBI Taxonomy" id="946125"/>
    <lineage>
        <taxon>Eukaryota</taxon>
        <taxon>Fungi</taxon>
        <taxon>Dikarya</taxon>
        <taxon>Ascomycota</taxon>
        <taxon>Pezizomycotina</taxon>
        <taxon>Leotiomycetes</taxon>
        <taxon>Helotiales</taxon>
        <taxon>Drepanopezizaceae</taxon>
        <taxon>Diplocarpon</taxon>
    </lineage>
</organism>
<dbReference type="GO" id="GO:0008270">
    <property type="term" value="F:zinc ion binding"/>
    <property type="evidence" value="ECO:0007669"/>
    <property type="project" value="InterPro"/>
</dbReference>
<dbReference type="InterPro" id="IPR020843">
    <property type="entry name" value="ER"/>
</dbReference>
<dbReference type="InterPro" id="IPR013154">
    <property type="entry name" value="ADH-like_N"/>
</dbReference>
<keyword evidence="5" id="KW-0560">Oxidoreductase</keyword>
<dbReference type="GO" id="GO:0004022">
    <property type="term" value="F:alcohol dehydrogenase (NAD+) activity"/>
    <property type="evidence" value="ECO:0007669"/>
    <property type="project" value="TreeGrafter"/>
</dbReference>
<sequence length="358" mass="37198">MSSTNRGIVNKAVQYLESGTTKTAVVELPIETPGPGQVLVRLLYSGVCHTDYGFATNAFGIPVPQGQIGGHEGIGEVIERGPGVISPAIGAKVGIKYAAEVCLNCDNCLVGGQTSCSSVKISGCYHPGTFQQYLVSSAQYATPIPEGLDLAGAAPLMCAGITVYAALKRSGTRPGDIVLVTGAGGGLGHLAIQYAKVLGAKVVAIDSGPKEALCRELGASTFIDYTQFQADEEITAEVKKSAPNGVKTVLCCVTSQRAYGQSIGFLGFRGTLVCLGVPDGMGASWPIPGATVGVFLDKELSIMGLKSGNQLEAKECLEVAATGAVRTRYELRPMDSVTQIFDEMEAGTISGRVVLDLR</sequence>
<dbReference type="InterPro" id="IPR011032">
    <property type="entry name" value="GroES-like_sf"/>
</dbReference>
<evidence type="ECO:0000256" key="2">
    <source>
        <dbReference type="ARBA" id="ARBA00008072"/>
    </source>
</evidence>
<accession>A0AAD9WFP0</accession>
<dbReference type="Pfam" id="PF08240">
    <property type="entry name" value="ADH_N"/>
    <property type="match status" value="1"/>
</dbReference>
<evidence type="ECO:0000256" key="3">
    <source>
        <dbReference type="ARBA" id="ARBA00022723"/>
    </source>
</evidence>
<dbReference type="PROSITE" id="PS01162">
    <property type="entry name" value="QOR_ZETA_CRYSTAL"/>
    <property type="match status" value="1"/>
</dbReference>
<dbReference type="InterPro" id="IPR002364">
    <property type="entry name" value="Quin_OxRdtase/zeta-crystal_CS"/>
</dbReference>
<dbReference type="PANTHER" id="PTHR42940:SF5">
    <property type="entry name" value="ALCOHOL DEHYDROGENASE 2"/>
    <property type="match status" value="1"/>
</dbReference>
<dbReference type="PANTHER" id="PTHR42940">
    <property type="entry name" value="ALCOHOL DEHYDROGENASE 1-RELATED"/>
    <property type="match status" value="1"/>
</dbReference>
<dbReference type="Pfam" id="PF00107">
    <property type="entry name" value="ADH_zinc_N"/>
    <property type="match status" value="1"/>
</dbReference>
<keyword evidence="6" id="KW-0520">NAD</keyword>
<dbReference type="Gene3D" id="3.40.50.720">
    <property type="entry name" value="NAD(P)-binding Rossmann-like Domain"/>
    <property type="match status" value="1"/>
</dbReference>
<evidence type="ECO:0000256" key="6">
    <source>
        <dbReference type="ARBA" id="ARBA00023027"/>
    </source>
</evidence>
<dbReference type="FunFam" id="3.40.50.720:FF:000039">
    <property type="entry name" value="Alcohol dehydrogenase AdhP"/>
    <property type="match status" value="1"/>
</dbReference>
<dbReference type="SMART" id="SM00829">
    <property type="entry name" value="PKS_ER"/>
    <property type="match status" value="1"/>
</dbReference>
<dbReference type="InterPro" id="IPR036291">
    <property type="entry name" value="NAD(P)-bd_dom_sf"/>
</dbReference>
<protein>
    <recommendedName>
        <fullName evidence="8">Enoyl reductase (ER) domain-containing protein</fullName>
    </recommendedName>
</protein>
<keyword evidence="4 7" id="KW-0862">Zinc</keyword>
<evidence type="ECO:0000256" key="7">
    <source>
        <dbReference type="RuleBase" id="RU361277"/>
    </source>
</evidence>
<evidence type="ECO:0000256" key="1">
    <source>
        <dbReference type="ARBA" id="ARBA00001947"/>
    </source>
</evidence>
<comment type="caution">
    <text evidence="9">The sequence shown here is derived from an EMBL/GenBank/DDBJ whole genome shotgun (WGS) entry which is preliminary data.</text>
</comment>
<gene>
    <name evidence="9" type="ORF">QTJ16_001546</name>
</gene>
<reference evidence="9" key="1">
    <citation type="submission" date="2023-06" db="EMBL/GenBank/DDBJ databases">
        <title>Draft genome of Marssonina rosae.</title>
        <authorList>
            <person name="Cheng Q."/>
        </authorList>
    </citation>
    <scope>NUCLEOTIDE SEQUENCE</scope>
    <source>
        <strain evidence="9">R4</strain>
    </source>
</reference>
<keyword evidence="3 7" id="KW-0479">Metal-binding</keyword>
<evidence type="ECO:0000259" key="8">
    <source>
        <dbReference type="SMART" id="SM00829"/>
    </source>
</evidence>
<name>A0AAD9WFP0_9HELO</name>
<comment type="cofactor">
    <cofactor evidence="1 7">
        <name>Zn(2+)</name>
        <dbReference type="ChEBI" id="CHEBI:29105"/>
    </cofactor>
</comment>
<dbReference type="InterPro" id="IPR002328">
    <property type="entry name" value="ADH_Zn_CS"/>
</dbReference>
<dbReference type="AlphaFoldDB" id="A0AAD9WFP0"/>
<keyword evidence="10" id="KW-1185">Reference proteome</keyword>
<dbReference type="PROSITE" id="PS00059">
    <property type="entry name" value="ADH_ZINC"/>
    <property type="match status" value="1"/>
</dbReference>
<dbReference type="CDD" id="cd08297">
    <property type="entry name" value="CAD3"/>
    <property type="match status" value="1"/>
</dbReference>
<dbReference type="GO" id="GO:0005737">
    <property type="term" value="C:cytoplasm"/>
    <property type="evidence" value="ECO:0007669"/>
    <property type="project" value="TreeGrafter"/>
</dbReference>
<dbReference type="Proteomes" id="UP001285354">
    <property type="component" value="Unassembled WGS sequence"/>
</dbReference>
<dbReference type="InterPro" id="IPR013149">
    <property type="entry name" value="ADH-like_C"/>
</dbReference>
<dbReference type="SUPFAM" id="SSF51735">
    <property type="entry name" value="NAD(P)-binding Rossmann-fold domains"/>
    <property type="match status" value="1"/>
</dbReference>
<feature type="domain" description="Enoyl reductase (ER)" evidence="8">
    <location>
        <begin position="19"/>
        <end position="355"/>
    </location>
</feature>
<dbReference type="SUPFAM" id="SSF50129">
    <property type="entry name" value="GroES-like"/>
    <property type="match status" value="1"/>
</dbReference>
<comment type="similarity">
    <text evidence="2 7">Belongs to the zinc-containing alcohol dehydrogenase family.</text>
</comment>
<evidence type="ECO:0000313" key="9">
    <source>
        <dbReference type="EMBL" id="KAK2628443.1"/>
    </source>
</evidence>
<evidence type="ECO:0000256" key="5">
    <source>
        <dbReference type="ARBA" id="ARBA00023002"/>
    </source>
</evidence>
<evidence type="ECO:0000256" key="4">
    <source>
        <dbReference type="ARBA" id="ARBA00022833"/>
    </source>
</evidence>
<proteinExistence type="inferred from homology"/>
<evidence type="ECO:0000313" key="10">
    <source>
        <dbReference type="Proteomes" id="UP001285354"/>
    </source>
</evidence>
<dbReference type="Gene3D" id="3.90.180.10">
    <property type="entry name" value="Medium-chain alcohol dehydrogenases, catalytic domain"/>
    <property type="match status" value="1"/>
</dbReference>